<dbReference type="EMBL" id="JAPFFF010000008">
    <property type="protein sequence ID" value="KAK8885078.1"/>
    <property type="molecule type" value="Genomic_DNA"/>
</dbReference>
<feature type="region of interest" description="Disordered" evidence="1">
    <location>
        <begin position="318"/>
        <end position="342"/>
    </location>
</feature>
<reference evidence="3 4" key="1">
    <citation type="submission" date="2024-04" db="EMBL/GenBank/DDBJ databases">
        <title>Tritrichomonas musculus Genome.</title>
        <authorList>
            <person name="Alves-Ferreira E."/>
            <person name="Grigg M."/>
            <person name="Lorenzi H."/>
            <person name="Galac M."/>
        </authorList>
    </citation>
    <scope>NUCLEOTIDE SEQUENCE [LARGE SCALE GENOMIC DNA]</scope>
    <source>
        <strain evidence="3 4">EAF2021</strain>
    </source>
</reference>
<proteinExistence type="predicted"/>
<protein>
    <recommendedName>
        <fullName evidence="2">Spt20-like SEP domain-containing protein</fullName>
    </recommendedName>
</protein>
<feature type="region of interest" description="Disordered" evidence="1">
    <location>
        <begin position="1"/>
        <end position="39"/>
    </location>
</feature>
<comment type="caution">
    <text evidence="3">The sequence shown here is derived from an EMBL/GenBank/DDBJ whole genome shotgun (WGS) entry which is preliminary data.</text>
</comment>
<gene>
    <name evidence="3" type="ORF">M9Y10_044207</name>
</gene>
<organism evidence="3 4">
    <name type="scientific">Tritrichomonas musculus</name>
    <dbReference type="NCBI Taxonomy" id="1915356"/>
    <lineage>
        <taxon>Eukaryota</taxon>
        <taxon>Metamonada</taxon>
        <taxon>Parabasalia</taxon>
        <taxon>Tritrichomonadida</taxon>
        <taxon>Tritrichomonadidae</taxon>
        <taxon>Tritrichomonas</taxon>
    </lineage>
</organism>
<feature type="domain" description="Spt20-like SEP" evidence="2">
    <location>
        <begin position="156"/>
        <end position="240"/>
    </location>
</feature>
<evidence type="ECO:0000313" key="3">
    <source>
        <dbReference type="EMBL" id="KAK8885078.1"/>
    </source>
</evidence>
<accession>A0ABR2K2R0</accession>
<feature type="compositionally biased region" description="Acidic residues" evidence="1">
    <location>
        <begin position="9"/>
        <end position="34"/>
    </location>
</feature>
<sequence length="364" mass="42323">MSSVKDSVQQEEETESHEEESYFDDDSKDNEEENLYLKKEESPSDNLQIVFPYYTRIEEEDGLHVSVATQTPIEFQKPSKMFTIDHFLHNCIGGTLIEKYHETVLDYIENVNINELSALRSEICERIQKRIKFQRCTFGNISKSFDEQPQNLYSVFNVSLYLVLYPDHFTFSTSQKGYEITGSIDDKLGRSILSYVSRGLLKPGLLTILKNKDLLKNLSWYDGCLICEIIDCRRAVSRRVRTQLRISQYDIQPYGIDSEQSFILAQNPLICLDTSTSVANVARAAMRDRLRWEPEDLMSESNLQFVARRRPDLFLQGKEKNESESQISSSIEGKFSRPQQKKYRQKMIESMLGISFQDVKEEKK</sequence>
<name>A0ABR2K2R0_9EUKA</name>
<dbReference type="Pfam" id="PF12090">
    <property type="entry name" value="Spt20_SEP"/>
    <property type="match status" value="1"/>
</dbReference>
<evidence type="ECO:0000259" key="2">
    <source>
        <dbReference type="Pfam" id="PF12090"/>
    </source>
</evidence>
<evidence type="ECO:0000256" key="1">
    <source>
        <dbReference type="SAM" id="MobiDB-lite"/>
    </source>
</evidence>
<dbReference type="InterPro" id="IPR046468">
    <property type="entry name" value="Spt20-like_SEP"/>
</dbReference>
<evidence type="ECO:0000313" key="4">
    <source>
        <dbReference type="Proteomes" id="UP001470230"/>
    </source>
</evidence>
<dbReference type="Proteomes" id="UP001470230">
    <property type="component" value="Unassembled WGS sequence"/>
</dbReference>
<keyword evidence="4" id="KW-1185">Reference proteome</keyword>